<dbReference type="KEGG" id="tva:4767580"/>
<dbReference type="InParanoid" id="A2ECG2"/>
<keyword evidence="2" id="KW-1185">Reference proteome</keyword>
<evidence type="ECO:0000313" key="1">
    <source>
        <dbReference type="EMBL" id="EAY09657.1"/>
    </source>
</evidence>
<dbReference type="Proteomes" id="UP000001542">
    <property type="component" value="Unassembled WGS sequence"/>
</dbReference>
<dbReference type="RefSeq" id="XP_001321880.1">
    <property type="nucleotide sequence ID" value="XM_001321845.1"/>
</dbReference>
<sequence length="202" mass="22535">MVFLFRYLQIKLFQGCASFNASFTPWQLHSSSGLEDLWKNYFPETNMPDPFMNEKPKATTPKLNSDVFIYNYLFKKIAPSAISVNGVDCKCLILSSTFKECHGTGGGGGIRFSNGDLVISRSFSTSNWAKDKEYGLFAYIAGKKDKSNIKIDQVTTFADGNTSHIRSPNGGIFIKESLSVHVKNVNQRRGSILTTFFNAIRA</sequence>
<dbReference type="AlphaFoldDB" id="A2ECG2"/>
<reference evidence="1" key="2">
    <citation type="journal article" date="2007" name="Science">
        <title>Draft genome sequence of the sexually transmitted pathogen Trichomonas vaginalis.</title>
        <authorList>
            <person name="Carlton J.M."/>
            <person name="Hirt R.P."/>
            <person name="Silva J.C."/>
            <person name="Delcher A.L."/>
            <person name="Schatz M."/>
            <person name="Zhao Q."/>
            <person name="Wortman J.R."/>
            <person name="Bidwell S.L."/>
            <person name="Alsmark U.C.M."/>
            <person name="Besteiro S."/>
            <person name="Sicheritz-Ponten T."/>
            <person name="Noel C.J."/>
            <person name="Dacks J.B."/>
            <person name="Foster P.G."/>
            <person name="Simillion C."/>
            <person name="Van de Peer Y."/>
            <person name="Miranda-Saavedra D."/>
            <person name="Barton G.J."/>
            <person name="Westrop G.D."/>
            <person name="Mueller S."/>
            <person name="Dessi D."/>
            <person name="Fiori P.L."/>
            <person name="Ren Q."/>
            <person name="Paulsen I."/>
            <person name="Zhang H."/>
            <person name="Bastida-Corcuera F.D."/>
            <person name="Simoes-Barbosa A."/>
            <person name="Brown M.T."/>
            <person name="Hayes R.D."/>
            <person name="Mukherjee M."/>
            <person name="Okumura C.Y."/>
            <person name="Schneider R."/>
            <person name="Smith A.J."/>
            <person name="Vanacova S."/>
            <person name="Villalvazo M."/>
            <person name="Haas B.J."/>
            <person name="Pertea M."/>
            <person name="Feldblyum T.V."/>
            <person name="Utterback T.R."/>
            <person name="Shu C.L."/>
            <person name="Osoegawa K."/>
            <person name="de Jong P.J."/>
            <person name="Hrdy I."/>
            <person name="Horvathova L."/>
            <person name="Zubacova Z."/>
            <person name="Dolezal P."/>
            <person name="Malik S.B."/>
            <person name="Logsdon J.M. Jr."/>
            <person name="Henze K."/>
            <person name="Gupta A."/>
            <person name="Wang C.C."/>
            <person name="Dunne R.L."/>
            <person name="Upcroft J.A."/>
            <person name="Upcroft P."/>
            <person name="White O."/>
            <person name="Salzberg S.L."/>
            <person name="Tang P."/>
            <person name="Chiu C.-H."/>
            <person name="Lee Y.-S."/>
            <person name="Embley T.M."/>
            <person name="Coombs G.H."/>
            <person name="Mottram J.C."/>
            <person name="Tachezy J."/>
            <person name="Fraser-Liggett C.M."/>
            <person name="Johnson P.J."/>
        </authorList>
    </citation>
    <scope>NUCLEOTIDE SEQUENCE [LARGE SCALE GENOMIC DNA]</scope>
    <source>
        <strain evidence="1">G3</strain>
    </source>
</reference>
<dbReference type="VEuPathDB" id="TrichDB:TVAGG3_0311690"/>
<organism evidence="1 2">
    <name type="scientific">Trichomonas vaginalis (strain ATCC PRA-98 / G3)</name>
    <dbReference type="NCBI Taxonomy" id="412133"/>
    <lineage>
        <taxon>Eukaryota</taxon>
        <taxon>Metamonada</taxon>
        <taxon>Parabasalia</taxon>
        <taxon>Trichomonadida</taxon>
        <taxon>Trichomonadidae</taxon>
        <taxon>Trichomonas</taxon>
    </lineage>
</organism>
<name>A2ECG2_TRIV3</name>
<dbReference type="EMBL" id="DS113353">
    <property type="protein sequence ID" value="EAY09657.1"/>
    <property type="molecule type" value="Genomic_DNA"/>
</dbReference>
<proteinExistence type="predicted"/>
<evidence type="ECO:0000313" key="2">
    <source>
        <dbReference type="Proteomes" id="UP000001542"/>
    </source>
</evidence>
<protein>
    <submittedName>
        <fullName evidence="1">Uncharacterized protein</fullName>
    </submittedName>
</protein>
<reference evidence="1" key="1">
    <citation type="submission" date="2006-10" db="EMBL/GenBank/DDBJ databases">
        <authorList>
            <person name="Amadeo P."/>
            <person name="Zhao Q."/>
            <person name="Wortman J."/>
            <person name="Fraser-Liggett C."/>
            <person name="Carlton J."/>
        </authorList>
    </citation>
    <scope>NUCLEOTIDE SEQUENCE</scope>
    <source>
        <strain evidence="1">G3</strain>
    </source>
</reference>
<dbReference type="VEuPathDB" id="TrichDB:TVAG_060330"/>
<gene>
    <name evidence="1" type="ORF">TVAG_060330</name>
</gene>
<accession>A2ECG2</accession>